<dbReference type="SMART" id="SM00665">
    <property type="entry name" value="B561"/>
    <property type="match status" value="1"/>
</dbReference>
<dbReference type="Pfam" id="PF03188">
    <property type="entry name" value="Cytochrom_B561"/>
    <property type="match status" value="1"/>
</dbReference>
<name>A0ABQ8IS60_DERPT</name>
<protein>
    <submittedName>
        <fullName evidence="11">DOMON domain-containing protein frrs1L</fullName>
    </submittedName>
</protein>
<organism evidence="11 12">
    <name type="scientific">Dermatophagoides pteronyssinus</name>
    <name type="common">European house dust mite</name>
    <dbReference type="NCBI Taxonomy" id="6956"/>
    <lineage>
        <taxon>Eukaryota</taxon>
        <taxon>Metazoa</taxon>
        <taxon>Ecdysozoa</taxon>
        <taxon>Arthropoda</taxon>
        <taxon>Chelicerata</taxon>
        <taxon>Arachnida</taxon>
        <taxon>Acari</taxon>
        <taxon>Acariformes</taxon>
        <taxon>Sarcoptiformes</taxon>
        <taxon>Astigmata</taxon>
        <taxon>Psoroptidia</taxon>
        <taxon>Analgoidea</taxon>
        <taxon>Pyroglyphidae</taxon>
        <taxon>Dermatophagoidinae</taxon>
        <taxon>Dermatophagoides</taxon>
    </lineage>
</organism>
<evidence type="ECO:0000256" key="1">
    <source>
        <dbReference type="ARBA" id="ARBA00004370"/>
    </source>
</evidence>
<keyword evidence="7" id="KW-0648">Protein biosynthesis</keyword>
<evidence type="ECO:0000256" key="4">
    <source>
        <dbReference type="ARBA" id="ARBA00022982"/>
    </source>
</evidence>
<feature type="transmembrane region" description="Helical" evidence="9">
    <location>
        <begin position="478"/>
        <end position="499"/>
    </location>
</feature>
<keyword evidence="12" id="KW-1185">Reference proteome</keyword>
<dbReference type="PROSITE" id="PS50939">
    <property type="entry name" value="CYTOCHROME_B561"/>
    <property type="match status" value="1"/>
</dbReference>
<feature type="transmembrane region" description="Helical" evidence="9">
    <location>
        <begin position="437"/>
        <end position="457"/>
    </location>
</feature>
<comment type="similarity">
    <text evidence="7">Belongs to the eukaryotic initiation factor 4E family.</text>
</comment>
<feature type="transmembrane region" description="Helical" evidence="9">
    <location>
        <begin position="571"/>
        <end position="589"/>
    </location>
</feature>
<feature type="compositionally biased region" description="Low complexity" evidence="8">
    <location>
        <begin position="101"/>
        <end position="112"/>
    </location>
</feature>
<dbReference type="Gene3D" id="3.30.760.10">
    <property type="entry name" value="RNA Cap, Translation Initiation Factor Eif4e"/>
    <property type="match status" value="1"/>
</dbReference>
<keyword evidence="2" id="KW-0813">Transport</keyword>
<evidence type="ECO:0000256" key="6">
    <source>
        <dbReference type="ARBA" id="ARBA00023136"/>
    </source>
</evidence>
<dbReference type="Pfam" id="PF01652">
    <property type="entry name" value="IF4E"/>
    <property type="match status" value="1"/>
</dbReference>
<dbReference type="SUPFAM" id="SSF55418">
    <property type="entry name" value="eIF4e-like"/>
    <property type="match status" value="1"/>
</dbReference>
<evidence type="ECO:0000259" key="10">
    <source>
        <dbReference type="PROSITE" id="PS50939"/>
    </source>
</evidence>
<gene>
    <name evidence="11" type="primary">FRRS1_1</name>
    <name evidence="11" type="ORF">DERP_006758</name>
</gene>
<reference evidence="11 12" key="2">
    <citation type="journal article" date="2022" name="Mol. Biol. Evol.">
        <title>Comparative Genomics Reveals Insights into the Divergent Evolution of Astigmatic Mites and Household Pest Adaptations.</title>
        <authorList>
            <person name="Xiong Q."/>
            <person name="Wan A.T."/>
            <person name="Liu X."/>
            <person name="Fung C.S."/>
            <person name="Xiao X."/>
            <person name="Malainual N."/>
            <person name="Hou J."/>
            <person name="Wang L."/>
            <person name="Wang M."/>
            <person name="Yang K.Y."/>
            <person name="Cui Y."/>
            <person name="Leung E.L."/>
            <person name="Nong W."/>
            <person name="Shin S.K."/>
            <person name="Au S.W."/>
            <person name="Jeong K.Y."/>
            <person name="Chew F.T."/>
            <person name="Hui J.H."/>
            <person name="Leung T.F."/>
            <person name="Tungtrongchitr A."/>
            <person name="Zhong N."/>
            <person name="Liu Z."/>
            <person name="Tsui S.K."/>
        </authorList>
    </citation>
    <scope>NUCLEOTIDE SEQUENCE [LARGE SCALE GENOMIC DNA]</scope>
    <source>
        <strain evidence="11">Derp</strain>
    </source>
</reference>
<keyword evidence="7" id="KW-0396">Initiation factor</keyword>
<dbReference type="Gene3D" id="1.20.120.1770">
    <property type="match status" value="1"/>
</dbReference>
<dbReference type="InterPro" id="IPR001040">
    <property type="entry name" value="TIF_eIF_4E"/>
</dbReference>
<keyword evidence="7" id="KW-0694">RNA-binding</keyword>
<feature type="transmembrane region" description="Helical" evidence="9">
    <location>
        <begin position="541"/>
        <end position="565"/>
    </location>
</feature>
<feature type="domain" description="Cytochrome b561" evidence="10">
    <location>
        <begin position="402"/>
        <end position="601"/>
    </location>
</feature>
<keyword evidence="3 9" id="KW-0812">Transmembrane</keyword>
<dbReference type="CDD" id="cd08760">
    <property type="entry name" value="Cyt_b561_FRRS1_like"/>
    <property type="match status" value="1"/>
</dbReference>
<evidence type="ECO:0000256" key="3">
    <source>
        <dbReference type="ARBA" id="ARBA00022692"/>
    </source>
</evidence>
<keyword evidence="6 9" id="KW-0472">Membrane</keyword>
<dbReference type="InterPro" id="IPR023398">
    <property type="entry name" value="TIF_eIF4e-like"/>
</dbReference>
<evidence type="ECO:0000256" key="9">
    <source>
        <dbReference type="SAM" id="Phobius"/>
    </source>
</evidence>
<evidence type="ECO:0000313" key="12">
    <source>
        <dbReference type="Proteomes" id="UP000887458"/>
    </source>
</evidence>
<keyword evidence="5 9" id="KW-1133">Transmembrane helix</keyword>
<evidence type="ECO:0000256" key="7">
    <source>
        <dbReference type="RuleBase" id="RU004374"/>
    </source>
</evidence>
<dbReference type="PANTHER" id="PTHR11960">
    <property type="entry name" value="EUKARYOTIC TRANSLATION INITIATION FACTOR 4E RELATED"/>
    <property type="match status" value="1"/>
</dbReference>
<feature type="transmembrane region" description="Helical" evidence="9">
    <location>
        <begin position="382"/>
        <end position="401"/>
    </location>
</feature>
<dbReference type="Proteomes" id="UP000887458">
    <property type="component" value="Unassembled WGS sequence"/>
</dbReference>
<evidence type="ECO:0000256" key="5">
    <source>
        <dbReference type="ARBA" id="ARBA00022989"/>
    </source>
</evidence>
<evidence type="ECO:0000256" key="2">
    <source>
        <dbReference type="ARBA" id="ARBA00022448"/>
    </source>
</evidence>
<feature type="region of interest" description="Disordered" evidence="8">
    <location>
        <begin position="97"/>
        <end position="117"/>
    </location>
</feature>
<evidence type="ECO:0000256" key="8">
    <source>
        <dbReference type="SAM" id="MobiDB-lite"/>
    </source>
</evidence>
<feature type="transmembrane region" description="Helical" evidence="9">
    <location>
        <begin position="511"/>
        <end position="529"/>
    </location>
</feature>
<feature type="compositionally biased region" description="Basic residues" evidence="8">
    <location>
        <begin position="38"/>
        <end position="47"/>
    </location>
</feature>
<comment type="caution">
    <text evidence="11">The sequence shown here is derived from an EMBL/GenBank/DDBJ whole genome shotgun (WGS) entry which is preliminary data.</text>
</comment>
<sequence length="634" mass="73150">MIVEEGEEMEKERIEDDDVGVGVGIDVGWRSINDRPNHHQQHHHNNHHNYMNDDDDNQNHMKDQRNNNSCKTKNYPYFTIILRQKLPILMTTTKNNDETNKMTTTTTTLTNRNNDDACCEKNKVKNLSLTDENDDEKGEQNKQRSIHNSLDDFEFTTAWQIWLLNDSNEHFSGDWNVKKYGSASKMARKFWSTYTELQCLPTNENPLSTVMIFRESIEPKWEDKCNAGGGRWFFDINYNSPSSLSSSSLSSSVLNYHHQQLSQQHQQQSINQQQENFFISKNFWTECLQLIMSGSLDQYDDHIVGMILNLKPSKYRISLWIRSSTNFDQIIELATMTIRIVYKPLSSTSPSSSSFGQQFDLNTDKLLDEKSDNKDNKKMKRILFWLFSLIIVIGIIVSFVSSLKIDHSHRNDIVSTSTIPTKPHAGGKHKVPIKIKLHAWFALIGWIGCISSSFLCARCTGDLWRDRKLFGAALWYRLHQCTAIIGFICNASSIIIIIIQAGKLNTNTHALIGYAATILITIQAATGFLKPNNQSDYRIIFNYVHWFIGTMAHTLALINILMAAIKKNKQFLWMFVAYLFIYLAFTDLLRKFDLNRLRSPSKKILLKTCGHYLTYFVLFTIFALTIGMMVKVYD</sequence>
<feature type="region of interest" description="Disordered" evidence="8">
    <location>
        <begin position="37"/>
        <end position="69"/>
    </location>
</feature>
<dbReference type="InterPro" id="IPR006593">
    <property type="entry name" value="Cyt_b561/ferric_Rdtase_TM"/>
</dbReference>
<keyword evidence="4" id="KW-0249">Electron transport</keyword>
<proteinExistence type="inferred from homology"/>
<evidence type="ECO:0000313" key="11">
    <source>
        <dbReference type="EMBL" id="KAH9413072.1"/>
    </source>
</evidence>
<comment type="subcellular location">
    <subcellularLocation>
        <location evidence="1">Membrane</location>
    </subcellularLocation>
</comment>
<reference evidence="11 12" key="1">
    <citation type="journal article" date="2018" name="J. Allergy Clin. Immunol.">
        <title>High-quality assembly of Dermatophagoides pteronyssinus genome and transcriptome reveals a wide range of novel allergens.</title>
        <authorList>
            <person name="Liu X.Y."/>
            <person name="Yang K.Y."/>
            <person name="Wang M.Q."/>
            <person name="Kwok J.S."/>
            <person name="Zeng X."/>
            <person name="Yang Z."/>
            <person name="Xiao X.J."/>
            <person name="Lau C.P."/>
            <person name="Li Y."/>
            <person name="Huang Z.M."/>
            <person name="Ba J.G."/>
            <person name="Yim A.K."/>
            <person name="Ouyang C.Y."/>
            <person name="Ngai S.M."/>
            <person name="Chan T.F."/>
            <person name="Leung E.L."/>
            <person name="Liu L."/>
            <person name="Liu Z.G."/>
            <person name="Tsui S.K."/>
        </authorList>
    </citation>
    <scope>NUCLEOTIDE SEQUENCE [LARGE SCALE GENOMIC DNA]</scope>
    <source>
        <strain evidence="11">Derp</strain>
    </source>
</reference>
<accession>A0ABQ8IS60</accession>
<feature type="transmembrane region" description="Helical" evidence="9">
    <location>
        <begin position="610"/>
        <end position="630"/>
    </location>
</feature>
<dbReference type="EMBL" id="NJHN03000123">
    <property type="protein sequence ID" value="KAH9413072.1"/>
    <property type="molecule type" value="Genomic_DNA"/>
</dbReference>